<keyword evidence="3" id="KW-1185">Reference proteome</keyword>
<dbReference type="Proteomes" id="UP000663088">
    <property type="component" value="Chromosome"/>
</dbReference>
<gene>
    <name evidence="2" type="ORF">EM20IM_07025</name>
</gene>
<reference evidence="2 3" key="1">
    <citation type="submission" date="2020-12" db="EMBL/GenBank/DDBJ databases">
        <authorList>
            <person name="Awala S.I."/>
            <person name="Gwak J.-H."/>
            <person name="Kim S.-J."/>
            <person name="Rhee S.-K."/>
        </authorList>
    </citation>
    <scope>NUCLEOTIDE SEQUENCE [LARGE SCALE GENOMIC DNA]</scope>
    <source>
        <strain evidence="2 3">IT5</strain>
    </source>
</reference>
<proteinExistence type="predicted"/>
<evidence type="ECO:0000256" key="1">
    <source>
        <dbReference type="SAM" id="MobiDB-lite"/>
    </source>
</evidence>
<dbReference type="EMBL" id="CP065956">
    <property type="protein sequence ID" value="QSR86251.1"/>
    <property type="molecule type" value="Genomic_DNA"/>
</dbReference>
<dbReference type="RefSeq" id="WP_206845030.1">
    <property type="nucleotide sequence ID" value="NZ_CP065956.1"/>
</dbReference>
<organism evidence="2 3">
    <name type="scientific">Candidatus Methylacidiphilum infernorum</name>
    <dbReference type="NCBI Taxonomy" id="511746"/>
    <lineage>
        <taxon>Bacteria</taxon>
        <taxon>Pseudomonadati</taxon>
        <taxon>Verrucomicrobiota</taxon>
        <taxon>Methylacidiphilae</taxon>
        <taxon>Methylacidiphilales</taxon>
        <taxon>Methylacidiphilaceae</taxon>
        <taxon>Methylacidiphilum (ex Ratnadevi et al. 2023)</taxon>
    </lineage>
</organism>
<name>A0ABX7PUA8_9BACT</name>
<evidence type="ECO:0000313" key="2">
    <source>
        <dbReference type="EMBL" id="QSR86251.1"/>
    </source>
</evidence>
<feature type="region of interest" description="Disordered" evidence="1">
    <location>
        <begin position="1"/>
        <end position="24"/>
    </location>
</feature>
<protein>
    <submittedName>
        <fullName evidence="2">Uncharacterized protein</fullName>
    </submittedName>
</protein>
<sequence length="74" mass="8041">MYNGDHGKCDEQGTAGNYNFPTRGKSEASRCRAAIERFSALVGEGGPAEEKALTSIARWLCILLYEAATQYVPV</sequence>
<evidence type="ECO:0000313" key="3">
    <source>
        <dbReference type="Proteomes" id="UP000663088"/>
    </source>
</evidence>
<accession>A0ABX7PUA8</accession>
<feature type="compositionally biased region" description="Basic and acidic residues" evidence="1">
    <location>
        <begin position="1"/>
        <end position="11"/>
    </location>
</feature>